<protein>
    <submittedName>
        <fullName evidence="1">Uncharacterized protein</fullName>
    </submittedName>
</protein>
<accession>A0ABC9N7V1</accession>
<dbReference type="EMBL" id="AAYH02000047">
    <property type="protein sequence ID" value="EDO52631.1"/>
    <property type="molecule type" value="Genomic_DNA"/>
</dbReference>
<comment type="caution">
    <text evidence="1">The sequence shown here is derived from an EMBL/GenBank/DDBJ whole genome shotgun (WGS) entry which is preliminary data.</text>
</comment>
<evidence type="ECO:0000313" key="2">
    <source>
        <dbReference type="Proteomes" id="UP000004110"/>
    </source>
</evidence>
<organism evidence="1 2">
    <name type="scientific">Bacteroides uniformis (strain ATCC 8492 / DSM 6597 / CCUG 4942 / CIP 103695 / JCM 5828 / KCTC 5204 / NCTC 13054 / VPI 0061)</name>
    <dbReference type="NCBI Taxonomy" id="411479"/>
    <lineage>
        <taxon>Bacteria</taxon>
        <taxon>Pseudomonadati</taxon>
        <taxon>Bacteroidota</taxon>
        <taxon>Bacteroidia</taxon>
        <taxon>Bacteroidales</taxon>
        <taxon>Bacteroidaceae</taxon>
        <taxon>Bacteroides</taxon>
    </lineage>
</organism>
<reference evidence="1" key="2">
    <citation type="submission" date="2013-11" db="EMBL/GenBank/DDBJ databases">
        <title>Draft genome sequence of Bacteroides uniformis (ATCC 8492).</title>
        <authorList>
            <person name="Sudarsanam P."/>
            <person name="Ley R."/>
            <person name="Guruge J."/>
            <person name="Turnbaugh P.J."/>
            <person name="Mahowald M."/>
            <person name="Liep D."/>
            <person name="Gordon J."/>
        </authorList>
    </citation>
    <scope>NUCLEOTIDE SEQUENCE</scope>
    <source>
        <strain evidence="1">ATCC 8492</strain>
    </source>
</reference>
<sequence>MLPIFYSYATVFYKDTIFKEQTSLLQKKFHYTINAYKATHTFVYQSSVLVNKIM</sequence>
<proteinExistence type="predicted"/>
<dbReference type="AlphaFoldDB" id="A0ABC9N7V1"/>
<keyword evidence="2" id="KW-1185">Reference proteome</keyword>
<dbReference type="Proteomes" id="UP000004110">
    <property type="component" value="Unassembled WGS sequence"/>
</dbReference>
<evidence type="ECO:0000313" key="1">
    <source>
        <dbReference type="EMBL" id="EDO52631.1"/>
    </source>
</evidence>
<gene>
    <name evidence="1" type="ORF">BACUNI_03426</name>
</gene>
<reference evidence="1" key="1">
    <citation type="submission" date="2007-06" db="EMBL/GenBank/DDBJ databases">
        <authorList>
            <person name="Fulton L."/>
            <person name="Clifton S."/>
            <person name="Fulton B."/>
            <person name="Xu J."/>
            <person name="Minx P."/>
            <person name="Pepin K.H."/>
            <person name="Johnson M."/>
            <person name="Thiruvilangam P."/>
            <person name="Bhonagiri V."/>
            <person name="Nash W.E."/>
            <person name="Mardis E.R."/>
            <person name="Wilson R.K."/>
        </authorList>
    </citation>
    <scope>NUCLEOTIDE SEQUENCE [LARGE SCALE GENOMIC DNA]</scope>
    <source>
        <strain evidence="1">ATCC 8492</strain>
    </source>
</reference>
<name>A0ABC9N7V1_BACUC</name>